<dbReference type="CTD" id="20202197"/>
<dbReference type="GeneID" id="20202197"/>
<evidence type="ECO:0000256" key="1">
    <source>
        <dbReference type="SAM" id="MobiDB-lite"/>
    </source>
</evidence>
<accession>T1F047</accession>
<dbReference type="InParanoid" id="T1F047"/>
<reference evidence="2 4" key="2">
    <citation type="journal article" date="2013" name="Nature">
        <title>Insights into bilaterian evolution from three spiralian genomes.</title>
        <authorList>
            <person name="Simakov O."/>
            <person name="Marletaz F."/>
            <person name="Cho S.J."/>
            <person name="Edsinger-Gonzales E."/>
            <person name="Havlak P."/>
            <person name="Hellsten U."/>
            <person name="Kuo D.H."/>
            <person name="Larsson T."/>
            <person name="Lv J."/>
            <person name="Arendt D."/>
            <person name="Savage R."/>
            <person name="Osoegawa K."/>
            <person name="de Jong P."/>
            <person name="Grimwood J."/>
            <person name="Chapman J.A."/>
            <person name="Shapiro H."/>
            <person name="Aerts A."/>
            <person name="Otillar R.P."/>
            <person name="Terry A.Y."/>
            <person name="Boore J.L."/>
            <person name="Grigoriev I.V."/>
            <person name="Lindberg D.R."/>
            <person name="Seaver E.C."/>
            <person name="Weisblat D.A."/>
            <person name="Putnam N.H."/>
            <person name="Rokhsar D.S."/>
        </authorList>
    </citation>
    <scope>NUCLEOTIDE SEQUENCE</scope>
</reference>
<evidence type="ECO:0000313" key="3">
    <source>
        <dbReference type="EnsemblMetazoa" id="HelroP168067"/>
    </source>
</evidence>
<dbReference type="AlphaFoldDB" id="T1F047"/>
<dbReference type="HOGENOM" id="CLU_059811_0_1_1"/>
<evidence type="ECO:0000313" key="2">
    <source>
        <dbReference type="EMBL" id="ESO10191.1"/>
    </source>
</evidence>
<dbReference type="KEGG" id="hro:HELRODRAFT_168067"/>
<name>T1F047_HELRO</name>
<dbReference type="RefSeq" id="XP_009012005.1">
    <property type="nucleotide sequence ID" value="XM_009013757.1"/>
</dbReference>
<gene>
    <name evidence="3" type="primary">20202197</name>
    <name evidence="2" type="ORF">HELRODRAFT_168067</name>
</gene>
<dbReference type="OrthoDB" id="416119at2759"/>
<dbReference type="EMBL" id="KB095905">
    <property type="protein sequence ID" value="ESO10191.1"/>
    <property type="molecule type" value="Genomic_DNA"/>
</dbReference>
<dbReference type="EMBL" id="AMQM01002891">
    <property type="status" value="NOT_ANNOTATED_CDS"/>
    <property type="molecule type" value="Genomic_DNA"/>
</dbReference>
<sequence>MHNQLKLADNPASDVDATSSTSEQQPSEPSNNSTSTSSPSPTESIESTLPGVKLPKTSTQWSEANAYFQLQQHTLPNYHDIDAFAYTFQKMIYDYFALNYGTIKPQTINNNNKSSNKSIKELKNKLKQLKLLGRNNQGFDNLIRSTSKELRAKLLSTKTSKSGKSCGNITSQLKRRFWWTCRRIFAQTENLKPLFNVSDCTHYFKQILSDDNQKKCQLPNWTQQLQKPSTPCNTSPPSYHEISTIVRKFKAKSSPCPLDQISIISF</sequence>
<organism evidence="3 4">
    <name type="scientific">Helobdella robusta</name>
    <name type="common">Californian leech</name>
    <dbReference type="NCBI Taxonomy" id="6412"/>
    <lineage>
        <taxon>Eukaryota</taxon>
        <taxon>Metazoa</taxon>
        <taxon>Spiralia</taxon>
        <taxon>Lophotrochozoa</taxon>
        <taxon>Annelida</taxon>
        <taxon>Clitellata</taxon>
        <taxon>Hirudinea</taxon>
        <taxon>Rhynchobdellida</taxon>
        <taxon>Glossiphoniidae</taxon>
        <taxon>Helobdella</taxon>
    </lineage>
</organism>
<feature type="region of interest" description="Disordered" evidence="1">
    <location>
        <begin position="1"/>
        <end position="55"/>
    </location>
</feature>
<reference evidence="4" key="1">
    <citation type="submission" date="2012-12" db="EMBL/GenBank/DDBJ databases">
        <authorList>
            <person name="Hellsten U."/>
            <person name="Grimwood J."/>
            <person name="Chapman J.A."/>
            <person name="Shapiro H."/>
            <person name="Aerts A."/>
            <person name="Otillar R.P."/>
            <person name="Terry A.Y."/>
            <person name="Boore J.L."/>
            <person name="Simakov O."/>
            <person name="Marletaz F."/>
            <person name="Cho S.-J."/>
            <person name="Edsinger-Gonzales E."/>
            <person name="Havlak P."/>
            <person name="Kuo D.-H."/>
            <person name="Larsson T."/>
            <person name="Lv J."/>
            <person name="Arendt D."/>
            <person name="Savage R."/>
            <person name="Osoegawa K."/>
            <person name="de Jong P."/>
            <person name="Lindberg D.R."/>
            <person name="Seaver E.C."/>
            <person name="Weisblat D.A."/>
            <person name="Putnam N.H."/>
            <person name="Grigoriev I.V."/>
            <person name="Rokhsar D.S."/>
        </authorList>
    </citation>
    <scope>NUCLEOTIDE SEQUENCE</scope>
</reference>
<protein>
    <submittedName>
        <fullName evidence="2 3">Uncharacterized protein</fullName>
    </submittedName>
</protein>
<keyword evidence="4" id="KW-1185">Reference proteome</keyword>
<proteinExistence type="predicted"/>
<reference evidence="3" key="3">
    <citation type="submission" date="2015-06" db="UniProtKB">
        <authorList>
            <consortium name="EnsemblMetazoa"/>
        </authorList>
    </citation>
    <scope>IDENTIFICATION</scope>
</reference>
<dbReference type="Proteomes" id="UP000015101">
    <property type="component" value="Unassembled WGS sequence"/>
</dbReference>
<evidence type="ECO:0000313" key="4">
    <source>
        <dbReference type="Proteomes" id="UP000015101"/>
    </source>
</evidence>
<feature type="compositionally biased region" description="Low complexity" evidence="1">
    <location>
        <begin position="18"/>
        <end position="48"/>
    </location>
</feature>
<dbReference type="EnsemblMetazoa" id="HelroT168067">
    <property type="protein sequence ID" value="HelroP168067"/>
    <property type="gene ID" value="HelroG168067"/>
</dbReference>